<keyword evidence="2" id="KW-1185">Reference proteome</keyword>
<evidence type="ECO:0000313" key="2">
    <source>
        <dbReference type="Proteomes" id="UP000035100"/>
    </source>
</evidence>
<dbReference type="Proteomes" id="UP000035100">
    <property type="component" value="Unassembled WGS sequence"/>
</dbReference>
<dbReference type="PATRIC" id="fig|1123501.6.peg.4062"/>
<gene>
    <name evidence="1" type="ORF">Wenmar_03932</name>
</gene>
<dbReference type="RefSeq" id="WP_018301728.1">
    <property type="nucleotide sequence ID" value="NZ_KB902278.1"/>
</dbReference>
<dbReference type="STRING" id="1123501.Wenmar_03932"/>
<comment type="caution">
    <text evidence="1">The sequence shown here is derived from an EMBL/GenBank/DDBJ whole genome shotgun (WGS) entry which is preliminary data.</text>
</comment>
<dbReference type="EMBL" id="AONG01000022">
    <property type="protein sequence ID" value="KIQ67507.1"/>
    <property type="molecule type" value="Genomic_DNA"/>
</dbReference>
<accession>A0A0D0Q4M4</accession>
<evidence type="ECO:0000313" key="1">
    <source>
        <dbReference type="EMBL" id="KIQ67507.1"/>
    </source>
</evidence>
<name>A0A0D0Q4M4_9RHOB</name>
<protein>
    <submittedName>
        <fullName evidence="1">Uncharacterized protein</fullName>
    </submittedName>
</protein>
<proteinExistence type="predicted"/>
<dbReference type="AlphaFoldDB" id="A0A0D0Q4M4"/>
<reference evidence="1 2" key="1">
    <citation type="submission" date="2013-01" db="EMBL/GenBank/DDBJ databases">
        <authorList>
            <person name="Fiebig A."/>
            <person name="Goeker M."/>
            <person name="Klenk H.-P.P."/>
        </authorList>
    </citation>
    <scope>NUCLEOTIDE SEQUENCE [LARGE SCALE GENOMIC DNA]</scope>
    <source>
        <strain evidence="1 2">DSM 24838</strain>
    </source>
</reference>
<organism evidence="1 2">
    <name type="scientific">Wenxinia marina DSM 24838</name>
    <dbReference type="NCBI Taxonomy" id="1123501"/>
    <lineage>
        <taxon>Bacteria</taxon>
        <taxon>Pseudomonadati</taxon>
        <taxon>Pseudomonadota</taxon>
        <taxon>Alphaproteobacteria</taxon>
        <taxon>Rhodobacterales</taxon>
        <taxon>Roseobacteraceae</taxon>
        <taxon>Wenxinia</taxon>
    </lineage>
</organism>
<sequence length="107" mass="12488">MIISLHRHRHPDERLLAVARRLATRRPVNDPQTRIRRFHMVVAALLERDPMRFGDLVDIVEDAFAMFLETDPDFADALRSVMIAQLYTTEAEPHQHDGLIQHARRRG</sequence>